<dbReference type="EMBL" id="MQWA01000001">
    <property type="protein sequence ID" value="PQJ27119.1"/>
    <property type="molecule type" value="Genomic_DNA"/>
</dbReference>
<evidence type="ECO:0000256" key="2">
    <source>
        <dbReference type="ARBA" id="ARBA00023015"/>
    </source>
</evidence>
<gene>
    <name evidence="6" type="ORF">BSZ32_00445</name>
</gene>
<keyword evidence="4" id="KW-0804">Transcription</keyword>
<evidence type="ECO:0000313" key="7">
    <source>
        <dbReference type="Proteomes" id="UP000239907"/>
    </source>
</evidence>
<dbReference type="Pfam" id="PF13377">
    <property type="entry name" value="Peripla_BP_3"/>
    <property type="match status" value="1"/>
</dbReference>
<feature type="domain" description="Transcriptional regulator LacI/GalR-like sensor" evidence="5">
    <location>
        <begin position="48"/>
        <end position="205"/>
    </location>
</feature>
<proteinExistence type="predicted"/>
<protein>
    <recommendedName>
        <fullName evidence="5">Transcriptional regulator LacI/GalR-like sensor domain-containing protein</fullName>
    </recommendedName>
</protein>
<evidence type="ECO:0000256" key="4">
    <source>
        <dbReference type="ARBA" id="ARBA00023163"/>
    </source>
</evidence>
<dbReference type="GO" id="GO:0000976">
    <property type="term" value="F:transcription cis-regulatory region binding"/>
    <property type="evidence" value="ECO:0007669"/>
    <property type="project" value="TreeGrafter"/>
</dbReference>
<reference evidence="6 7" key="1">
    <citation type="submission" date="2016-12" db="EMBL/GenBank/DDBJ databases">
        <title>Study of bacterial adaptation to deep sea.</title>
        <authorList>
            <person name="Song J."/>
            <person name="Yoshizawa S."/>
            <person name="Kogure K."/>
        </authorList>
    </citation>
    <scope>NUCLEOTIDE SEQUENCE [LARGE SCALE GENOMIC DNA]</scope>
    <source>
        <strain evidence="6 7">SAORIC-165</strain>
    </source>
</reference>
<evidence type="ECO:0000259" key="5">
    <source>
        <dbReference type="Pfam" id="PF13377"/>
    </source>
</evidence>
<dbReference type="Gene3D" id="3.40.50.2300">
    <property type="match status" value="2"/>
</dbReference>
<keyword evidence="2" id="KW-0805">Transcription regulation</keyword>
<name>A0A2S7TWP0_9BACT</name>
<dbReference type="PANTHER" id="PTHR30146:SF148">
    <property type="entry name" value="HTH-TYPE TRANSCRIPTIONAL REPRESSOR PURR-RELATED"/>
    <property type="match status" value="1"/>
</dbReference>
<dbReference type="InterPro" id="IPR028082">
    <property type="entry name" value="Peripla_BP_I"/>
</dbReference>
<dbReference type="AlphaFoldDB" id="A0A2S7TWP0"/>
<evidence type="ECO:0000313" key="6">
    <source>
        <dbReference type="EMBL" id="PQJ27119.1"/>
    </source>
</evidence>
<keyword evidence="7" id="KW-1185">Reference proteome</keyword>
<evidence type="ECO:0000256" key="3">
    <source>
        <dbReference type="ARBA" id="ARBA00023125"/>
    </source>
</evidence>
<dbReference type="Proteomes" id="UP000239907">
    <property type="component" value="Unassembled WGS sequence"/>
</dbReference>
<organism evidence="6 7">
    <name type="scientific">Rubritalea profundi</name>
    <dbReference type="NCBI Taxonomy" id="1658618"/>
    <lineage>
        <taxon>Bacteria</taxon>
        <taxon>Pseudomonadati</taxon>
        <taxon>Verrucomicrobiota</taxon>
        <taxon>Verrucomicrobiia</taxon>
        <taxon>Verrucomicrobiales</taxon>
        <taxon>Rubritaleaceae</taxon>
        <taxon>Rubritalea</taxon>
    </lineage>
</organism>
<keyword evidence="1" id="KW-0678">Repressor</keyword>
<comment type="caution">
    <text evidence="6">The sequence shown here is derived from an EMBL/GenBank/DDBJ whole genome shotgun (WGS) entry which is preliminary data.</text>
</comment>
<sequence>MVLGGTREVLGWCMQQKIPAFADSGRRRKLKIAGIGPDHVPALTEATRRLIDLGNQRIVLLDSLYKVSEPGIVGAAFLDALSAGGITTGSYNMPGWEGGLEGLYAYLDSSFQRSPPTAIIAGSASTYFATQSFLVNRGIRVSQDLSLICVDNDPYFSQCQPSVSHIRWSSQSIGNRIVRWVRNISEGKEDTCQTMIKTKFVEGGTIGPVPES</sequence>
<dbReference type="GO" id="GO:0003700">
    <property type="term" value="F:DNA-binding transcription factor activity"/>
    <property type="evidence" value="ECO:0007669"/>
    <property type="project" value="TreeGrafter"/>
</dbReference>
<dbReference type="InterPro" id="IPR046335">
    <property type="entry name" value="LacI/GalR-like_sensor"/>
</dbReference>
<dbReference type="SUPFAM" id="SSF53822">
    <property type="entry name" value="Periplasmic binding protein-like I"/>
    <property type="match status" value="1"/>
</dbReference>
<accession>A0A2S7TWP0</accession>
<keyword evidence="3" id="KW-0238">DNA-binding</keyword>
<dbReference type="PANTHER" id="PTHR30146">
    <property type="entry name" value="LACI-RELATED TRANSCRIPTIONAL REPRESSOR"/>
    <property type="match status" value="1"/>
</dbReference>
<evidence type="ECO:0000256" key="1">
    <source>
        <dbReference type="ARBA" id="ARBA00022491"/>
    </source>
</evidence>